<proteinExistence type="predicted"/>
<dbReference type="EMBL" id="JACORU010000002">
    <property type="protein sequence ID" value="MBC5764579.1"/>
    <property type="molecule type" value="Genomic_DNA"/>
</dbReference>
<dbReference type="Proteomes" id="UP000596827">
    <property type="component" value="Unassembled WGS sequence"/>
</dbReference>
<organism evidence="2 3">
    <name type="scientific">Ramlibacter albus</name>
    <dbReference type="NCBI Taxonomy" id="2079448"/>
    <lineage>
        <taxon>Bacteria</taxon>
        <taxon>Pseudomonadati</taxon>
        <taxon>Pseudomonadota</taxon>
        <taxon>Betaproteobacteria</taxon>
        <taxon>Burkholderiales</taxon>
        <taxon>Comamonadaceae</taxon>
        <taxon>Ramlibacter</taxon>
    </lineage>
</organism>
<evidence type="ECO:0000313" key="3">
    <source>
        <dbReference type="Proteomes" id="UP000596827"/>
    </source>
</evidence>
<dbReference type="InterPro" id="IPR022385">
    <property type="entry name" value="Rhs_assc_core"/>
</dbReference>
<dbReference type="AlphaFoldDB" id="A0A923M8B4"/>
<evidence type="ECO:0000313" key="2">
    <source>
        <dbReference type="EMBL" id="MBC5764579.1"/>
    </source>
</evidence>
<name>A0A923M8B4_9BURK</name>
<dbReference type="PANTHER" id="PTHR32305:SF15">
    <property type="entry name" value="PROTEIN RHSA-RELATED"/>
    <property type="match status" value="1"/>
</dbReference>
<comment type="caution">
    <text evidence="2">The sequence shown here is derived from an EMBL/GenBank/DDBJ whole genome shotgun (WGS) entry which is preliminary data.</text>
</comment>
<evidence type="ECO:0000256" key="1">
    <source>
        <dbReference type="SAM" id="SignalP"/>
    </source>
</evidence>
<dbReference type="Gene3D" id="2.180.10.10">
    <property type="entry name" value="RHS repeat-associated core"/>
    <property type="match status" value="1"/>
</dbReference>
<keyword evidence="1" id="KW-0732">Signal</keyword>
<reference evidence="2" key="1">
    <citation type="submission" date="2020-08" db="EMBL/GenBank/DDBJ databases">
        <title>Ramlibacter sp. GTP1 16S ribosomal RNA gene genome sequencing and assembly.</title>
        <authorList>
            <person name="Kang M."/>
        </authorList>
    </citation>
    <scope>NUCLEOTIDE SEQUENCE</scope>
    <source>
        <strain evidence="2">GTP1</strain>
    </source>
</reference>
<feature type="chain" id="PRO_5037185578" evidence="1">
    <location>
        <begin position="22"/>
        <end position="235"/>
    </location>
</feature>
<protein>
    <submittedName>
        <fullName evidence="2">RHS repeat-associated core domain-containing protein</fullName>
    </submittedName>
</protein>
<dbReference type="RefSeq" id="WP_187081038.1">
    <property type="nucleotide sequence ID" value="NZ_JACORU010000002.1"/>
</dbReference>
<dbReference type="InterPro" id="IPR050708">
    <property type="entry name" value="T6SS_VgrG/RHS"/>
</dbReference>
<feature type="signal peptide" evidence="1">
    <location>
        <begin position="1"/>
        <end position="21"/>
    </location>
</feature>
<accession>A0A923M8B4</accession>
<dbReference type="PANTHER" id="PTHR32305">
    <property type="match status" value="1"/>
</dbReference>
<keyword evidence="3" id="KW-1185">Reference proteome</keyword>
<gene>
    <name evidence="2" type="ORF">H8R02_08970</name>
</gene>
<sequence length="235" mass="26244">MKFKHALAAAFALLISVPALATYFDEESNLLYNITRTWQPGTGRFLQPDTVGLVGGINRFVYADNSPLTRVDPDGRWSTEAHNHFIDKMFPHLSDPIRDIIKEGSAYADTPRFQAAEFAYMHAMSSASLTPTQAQVLMCKYVQEHLSRAEADSRAGSPRQWFWLGMALHAVMDSTSPSHEGFQRWNGATRDGHKHGPWPTSAENLAVAKQPFHTERTLGRMRAVLQGDLSECGCH</sequence>
<dbReference type="NCBIfam" id="TIGR03696">
    <property type="entry name" value="Rhs_assc_core"/>
    <property type="match status" value="1"/>
</dbReference>